<keyword evidence="5 10" id="KW-0808">Transferase</keyword>
<keyword evidence="4" id="KW-0963">Cytoplasm</keyword>
<dbReference type="OrthoDB" id="407432at2759"/>
<name>A0A0M0JC52_9EUKA</name>
<sequence>MLREEQAVFLLQVQQRQRAQHSRMAGMPLEQQIALQRDQIGAMTLREYRPNSTRFANRKIRTDFVEQLTLDAMAVYSSLQPPADDHAMRQALHERLQTLVASVAPNATLLQFGSSVSGLASKGADLDLTLMPTDPKHQNEALPIEEQAQLVELIAKVMEDSGQMAEVHARPKARVPIVALKDSITGLKCDICMCNQLAVLNSRLLRCYMQLDPRAKPLAFCVKHWAKRRSVNDPYHGSPSSYAWVLLVIHYLQTTSPPILPVLQDLFSHAVPYADAGLVRTPDGREFDCYFYDDVERLRAAMGALPANPASLGQLLIGFFRRYAREFDFVKSVTSIRTGAFLTKHAKNWDKKEAGFRGDRHLFCMEDPFELTHDLGRVMDLPAAAWLRTALKAQSRRK</sequence>
<accession>A0A0M0JC52</accession>
<evidence type="ECO:0000313" key="11">
    <source>
        <dbReference type="Proteomes" id="UP000037460"/>
    </source>
</evidence>
<dbReference type="InterPro" id="IPR054708">
    <property type="entry name" value="MTPAP-like_central"/>
</dbReference>
<comment type="cofactor">
    <cofactor evidence="2">
        <name>Mg(2+)</name>
        <dbReference type="ChEBI" id="CHEBI:18420"/>
    </cofactor>
</comment>
<comment type="caution">
    <text evidence="10">The sequence shown here is derived from an EMBL/GenBank/DDBJ whole genome shotgun (WGS) entry which is preliminary data.</text>
</comment>
<evidence type="ECO:0000256" key="7">
    <source>
        <dbReference type="ARBA" id="ARBA00022842"/>
    </source>
</evidence>
<dbReference type="AlphaFoldDB" id="A0A0M0JC52"/>
<comment type="cofactor">
    <cofactor evidence="1">
        <name>Mn(2+)</name>
        <dbReference type="ChEBI" id="CHEBI:29035"/>
    </cofactor>
</comment>
<dbReference type="Pfam" id="PF03828">
    <property type="entry name" value="PAP_assoc"/>
    <property type="match status" value="1"/>
</dbReference>
<dbReference type="PANTHER" id="PTHR12271">
    <property type="entry name" value="POLY A POLYMERASE CID PAP -RELATED"/>
    <property type="match status" value="1"/>
</dbReference>
<dbReference type="Gene3D" id="1.10.1410.10">
    <property type="match status" value="1"/>
</dbReference>
<evidence type="ECO:0000256" key="1">
    <source>
        <dbReference type="ARBA" id="ARBA00001936"/>
    </source>
</evidence>
<evidence type="ECO:0000256" key="2">
    <source>
        <dbReference type="ARBA" id="ARBA00001946"/>
    </source>
</evidence>
<dbReference type="InterPro" id="IPR043519">
    <property type="entry name" value="NT_sf"/>
</dbReference>
<evidence type="ECO:0000256" key="4">
    <source>
        <dbReference type="ARBA" id="ARBA00022490"/>
    </source>
</evidence>
<gene>
    <name evidence="10" type="ORF">Ctob_002967</name>
</gene>
<dbReference type="PANTHER" id="PTHR12271:SF40">
    <property type="entry name" value="POLY(A) RNA POLYMERASE GLD2"/>
    <property type="match status" value="1"/>
</dbReference>
<comment type="subcellular location">
    <subcellularLocation>
        <location evidence="3">Cytoplasm</location>
    </subcellularLocation>
</comment>
<evidence type="ECO:0000256" key="6">
    <source>
        <dbReference type="ARBA" id="ARBA00022723"/>
    </source>
</evidence>
<dbReference type="GO" id="GO:0005737">
    <property type="term" value="C:cytoplasm"/>
    <property type="evidence" value="ECO:0007669"/>
    <property type="project" value="UniProtKB-SubCell"/>
</dbReference>
<protein>
    <submittedName>
        <fullName evidence="10">Nucleotidyltransferase-like protein</fullName>
    </submittedName>
</protein>
<dbReference type="Pfam" id="PF22600">
    <property type="entry name" value="MTPAP-like_central"/>
    <property type="match status" value="1"/>
</dbReference>
<reference evidence="11" key="1">
    <citation type="journal article" date="2015" name="PLoS Genet.">
        <title>Genome Sequence and Transcriptome Analyses of Chrysochromulina tobin: Metabolic Tools for Enhanced Algal Fitness in the Prominent Order Prymnesiales (Haptophyceae).</title>
        <authorList>
            <person name="Hovde B.T."/>
            <person name="Deodato C.R."/>
            <person name="Hunsperger H.M."/>
            <person name="Ryken S.A."/>
            <person name="Yost W."/>
            <person name="Jha R.K."/>
            <person name="Patterson J."/>
            <person name="Monnat R.J. Jr."/>
            <person name="Barlow S.B."/>
            <person name="Starkenburg S.R."/>
            <person name="Cattolico R.A."/>
        </authorList>
    </citation>
    <scope>NUCLEOTIDE SEQUENCE</scope>
    <source>
        <strain evidence="11">CCMP291</strain>
    </source>
</reference>
<dbReference type="GO" id="GO:0046872">
    <property type="term" value="F:metal ion binding"/>
    <property type="evidence" value="ECO:0007669"/>
    <property type="project" value="UniProtKB-KW"/>
</dbReference>
<feature type="domain" description="Poly(A) RNA polymerase mitochondrial-like central palm" evidence="9">
    <location>
        <begin position="71"/>
        <end position="210"/>
    </location>
</feature>
<keyword evidence="6" id="KW-0479">Metal-binding</keyword>
<dbReference type="GO" id="GO:0016779">
    <property type="term" value="F:nucleotidyltransferase activity"/>
    <property type="evidence" value="ECO:0007669"/>
    <property type="project" value="TreeGrafter"/>
</dbReference>
<dbReference type="SUPFAM" id="SSF81301">
    <property type="entry name" value="Nucleotidyltransferase"/>
    <property type="match status" value="1"/>
</dbReference>
<dbReference type="Proteomes" id="UP000037460">
    <property type="component" value="Unassembled WGS sequence"/>
</dbReference>
<dbReference type="Gene3D" id="3.30.460.10">
    <property type="entry name" value="Beta Polymerase, domain 2"/>
    <property type="match status" value="1"/>
</dbReference>
<dbReference type="SUPFAM" id="SSF81631">
    <property type="entry name" value="PAP/OAS1 substrate-binding domain"/>
    <property type="match status" value="1"/>
</dbReference>
<evidence type="ECO:0000256" key="5">
    <source>
        <dbReference type="ARBA" id="ARBA00022679"/>
    </source>
</evidence>
<proteinExistence type="predicted"/>
<dbReference type="EMBL" id="JWZX01003156">
    <property type="protein sequence ID" value="KOO23798.1"/>
    <property type="molecule type" value="Genomic_DNA"/>
</dbReference>
<keyword evidence="11" id="KW-1185">Reference proteome</keyword>
<dbReference type="InterPro" id="IPR002058">
    <property type="entry name" value="PAP_assoc"/>
</dbReference>
<feature type="domain" description="PAP-associated" evidence="8">
    <location>
        <begin position="311"/>
        <end position="373"/>
    </location>
</feature>
<keyword evidence="7" id="KW-0460">Magnesium</keyword>
<evidence type="ECO:0000313" key="10">
    <source>
        <dbReference type="EMBL" id="KOO23798.1"/>
    </source>
</evidence>
<dbReference type="GO" id="GO:0031123">
    <property type="term" value="P:RNA 3'-end processing"/>
    <property type="evidence" value="ECO:0007669"/>
    <property type="project" value="TreeGrafter"/>
</dbReference>
<organism evidence="10 11">
    <name type="scientific">Chrysochromulina tobinii</name>
    <dbReference type="NCBI Taxonomy" id="1460289"/>
    <lineage>
        <taxon>Eukaryota</taxon>
        <taxon>Haptista</taxon>
        <taxon>Haptophyta</taxon>
        <taxon>Prymnesiophyceae</taxon>
        <taxon>Prymnesiales</taxon>
        <taxon>Chrysochromulinaceae</taxon>
        <taxon>Chrysochromulina</taxon>
    </lineage>
</organism>
<evidence type="ECO:0000256" key="3">
    <source>
        <dbReference type="ARBA" id="ARBA00004496"/>
    </source>
</evidence>
<evidence type="ECO:0000259" key="8">
    <source>
        <dbReference type="Pfam" id="PF03828"/>
    </source>
</evidence>
<evidence type="ECO:0000259" key="9">
    <source>
        <dbReference type="Pfam" id="PF22600"/>
    </source>
</evidence>
<dbReference type="CDD" id="cd05402">
    <property type="entry name" value="NT_PAP_TUTase"/>
    <property type="match status" value="1"/>
</dbReference>